<reference evidence="2 3" key="1">
    <citation type="submission" date="2020-05" db="EMBL/GenBank/DDBJ databases">
        <title>Actinomadura verrucosospora NRRL-B18236 (PFL_A860) Genome sequencing and assembly.</title>
        <authorList>
            <person name="Samborskyy M."/>
        </authorList>
    </citation>
    <scope>NUCLEOTIDE SEQUENCE [LARGE SCALE GENOMIC DNA]</scope>
    <source>
        <strain evidence="2 3">NRRL:B18236</strain>
    </source>
</reference>
<gene>
    <name evidence="2" type="ORF">ACTIVE_5530</name>
</gene>
<accession>A0A7D4A8G5</accession>
<protein>
    <submittedName>
        <fullName evidence="2">Uncharacterized protein</fullName>
    </submittedName>
</protein>
<organism evidence="2 3">
    <name type="scientific">Actinomadura verrucosospora</name>
    <dbReference type="NCBI Taxonomy" id="46165"/>
    <lineage>
        <taxon>Bacteria</taxon>
        <taxon>Bacillati</taxon>
        <taxon>Actinomycetota</taxon>
        <taxon>Actinomycetes</taxon>
        <taxon>Streptosporangiales</taxon>
        <taxon>Thermomonosporaceae</taxon>
        <taxon>Actinomadura</taxon>
    </lineage>
</organism>
<evidence type="ECO:0000313" key="3">
    <source>
        <dbReference type="Proteomes" id="UP000501240"/>
    </source>
</evidence>
<feature type="region of interest" description="Disordered" evidence="1">
    <location>
        <begin position="1"/>
        <end position="22"/>
    </location>
</feature>
<proteinExistence type="predicted"/>
<evidence type="ECO:0000313" key="2">
    <source>
        <dbReference type="EMBL" id="QKG23887.1"/>
    </source>
</evidence>
<name>A0A7D4A8G5_ACTVE</name>
<sequence length="157" mass="16984">MYSSSLTRNLISRSRRRPSPSCERRCSLRDALTCSSSVAPPPITSITTAPGRPAPGAHVMDPPRVHCVSRHGPTLQPLSRVVGDSVGRCYVQSESVYPCRAVSLSIRQFRSSIDRSHAIELRVQRVSATLTIVEISSAVDRSSTAGSSGEPIQVSRQ</sequence>
<feature type="region of interest" description="Disordered" evidence="1">
    <location>
        <begin position="42"/>
        <end position="62"/>
    </location>
</feature>
<keyword evidence="3" id="KW-1185">Reference proteome</keyword>
<dbReference type="EMBL" id="CP053892">
    <property type="protein sequence ID" value="QKG23887.1"/>
    <property type="molecule type" value="Genomic_DNA"/>
</dbReference>
<evidence type="ECO:0000256" key="1">
    <source>
        <dbReference type="SAM" id="MobiDB-lite"/>
    </source>
</evidence>
<dbReference type="AlphaFoldDB" id="A0A7D4A8G5"/>
<dbReference type="Proteomes" id="UP000501240">
    <property type="component" value="Chromosome"/>
</dbReference>
<feature type="compositionally biased region" description="Low complexity" evidence="1">
    <location>
        <begin position="1"/>
        <end position="12"/>
    </location>
</feature>